<keyword evidence="12" id="KW-0496">Mitochondrion</keyword>
<feature type="topological domain" description="Mitochondrial intermembrane" evidence="12">
    <location>
        <begin position="51"/>
        <end position="470"/>
    </location>
</feature>
<dbReference type="AlphaFoldDB" id="S8E4J1"/>
<dbReference type="OrthoDB" id="4330at2759"/>
<comment type="similarity">
    <text evidence="12">Belongs to the phosphatidylserine decarboxylase family. PSD-B subfamily. Eukaryotic type I sub-subfamily.</text>
</comment>
<evidence type="ECO:0000256" key="1">
    <source>
        <dbReference type="ARBA" id="ARBA00005189"/>
    </source>
</evidence>
<comment type="cofactor">
    <cofactor evidence="12">
        <name>pyruvate</name>
        <dbReference type="ChEBI" id="CHEBI:15361"/>
    </cofactor>
    <text evidence="12">Binds 1 pyruvoyl group covalently per subunit.</text>
</comment>
<feature type="active site" description="Charge relay system; for autoendoproteolytic cleavage activity" evidence="12">
    <location>
        <position position="429"/>
    </location>
</feature>
<keyword evidence="5 12" id="KW-1133">Transmembrane helix</keyword>
<evidence type="ECO:0000313" key="15">
    <source>
        <dbReference type="Proteomes" id="UP000015241"/>
    </source>
</evidence>
<comment type="PTM">
    <text evidence="12">Is synthesized initially as an inactive proenzyme. Formation of the active enzyme involves a self-maturation process in which the active site pyruvoyl group is generated from an internal serine residue via an autocatalytic post-translational modification. Two non-identical subunits are generated from the proenzyme in this reaction, and the pyruvate is formed at the N-terminus of the alpha chain, which is derived from the carboxyl end of the proenzyme. The autoendoproteolytic cleavage occurs by a canonical serine protease mechanism, in which the side chain hydroxyl group of the serine supplies its oxygen atom to form the C-terminus of the beta chain, while the remainder of the serine residue undergoes an oxidative deamination to produce ammonia and the pyruvoyl prosthetic group on the alpha chain. During this reaction, the Ser that is part of the protease active site of the proenzyme becomes the pyruvoyl prosthetic group, which constitutes an essential element of the active site of the mature decarboxylase.</text>
</comment>
<keyword evidence="10 12" id="KW-1208">Phospholipid metabolism</keyword>
<gene>
    <name evidence="12" type="primary">PSD1</name>
    <name evidence="14" type="ORF">FOMPIDRAFT_1037014</name>
</gene>
<keyword evidence="6 12" id="KW-0443">Lipid metabolism</keyword>
<dbReference type="GO" id="GO:0004609">
    <property type="term" value="F:phosphatidylserine decarboxylase activity"/>
    <property type="evidence" value="ECO:0007669"/>
    <property type="project" value="UniProtKB-UniRule"/>
</dbReference>
<dbReference type="EMBL" id="KE504155">
    <property type="protein sequence ID" value="EPS99662.1"/>
    <property type="molecule type" value="Genomic_DNA"/>
</dbReference>
<dbReference type="FunCoup" id="S8E4J1">
    <property type="interactions" value="284"/>
</dbReference>
<feature type="site" description="Cleavage (non-hydrolytic); by autocatalysis" evidence="12">
    <location>
        <begin position="428"/>
        <end position="429"/>
    </location>
</feature>
<keyword evidence="4 12" id="KW-0210">Decarboxylase</keyword>
<feature type="active site" description="Charge relay system; for autoendoproteolytic cleavage activity" evidence="12">
    <location>
        <position position="315"/>
    </location>
</feature>
<feature type="chain" id="PRO_5023428338" description="Phosphatidylserine decarboxylase 1 alpha chain" evidence="12">
    <location>
        <begin position="429"/>
        <end position="470"/>
    </location>
</feature>
<dbReference type="HAMAP" id="MF_03208">
    <property type="entry name" value="PS_decarb_PSD_B_type1_euk"/>
    <property type="match status" value="1"/>
</dbReference>
<keyword evidence="2 12" id="KW-0444">Lipid biosynthesis</keyword>
<feature type="topological domain" description="Mitochondrial matrix" evidence="12">
    <location>
        <begin position="1"/>
        <end position="31"/>
    </location>
</feature>
<evidence type="ECO:0000313" key="14">
    <source>
        <dbReference type="EMBL" id="EPS99662.1"/>
    </source>
</evidence>
<evidence type="ECO:0000256" key="5">
    <source>
        <dbReference type="ARBA" id="ARBA00022989"/>
    </source>
</evidence>
<dbReference type="InterPro" id="IPR033661">
    <property type="entry name" value="PSD_type1_euk"/>
</dbReference>
<dbReference type="EC" id="4.1.1.65" evidence="12"/>
<dbReference type="Pfam" id="PF02666">
    <property type="entry name" value="PS_Dcarbxylase"/>
    <property type="match status" value="2"/>
</dbReference>
<feature type="region of interest" description="Disordered" evidence="13">
    <location>
        <begin position="229"/>
        <end position="249"/>
    </location>
</feature>
<sequence>MLTAQRLSIRLQTPLLHRRLADAWTETPTKWYPLPVAVGALLLIVLQYRKTRRSEKQVQLDENEIVRLKGPWQVHVLGALPLNALSRVWGYLNSLQLPVWFRPYGFKLYSWIFGCNLDEIDPPDLKQYASLGEFFYRKLKPGVRPVADTVLVSPADGRILHFGVIRDGRVEQIKGATYSLDALLGVARHGSPPPAAVEFRQREQAEVFDRDFADINGIQYSLQDLLGTSGAGRGPAAQDPPKPPATKYGVQTDASVAPEGTLPDVVAHEAGVAAEMGVRPFLDRAQDRPVGEVREGNSLFFAVIYLAPGDYHRFHSPAAWVVEKRRHFVGDLFSVSPWMVDKLADVFVLNERVALLGRWRHGFFSMVPVGATNVGSIKINFDQALRTNVKRRHTPVGTFEEAVYTAASPVLRGQPLAKAEEMGGFCLGSTVVLVFEAPRDFEFVIRAGQKIKVGERIGDVHSVLMEGEKH</sequence>
<keyword evidence="8 12" id="KW-0594">Phospholipid biosynthesis</keyword>
<accession>S8E4J1</accession>
<reference evidence="14 15" key="1">
    <citation type="journal article" date="2012" name="Science">
        <title>The Paleozoic origin of enzymatic lignin decomposition reconstructed from 31 fungal genomes.</title>
        <authorList>
            <person name="Floudas D."/>
            <person name="Binder M."/>
            <person name="Riley R."/>
            <person name="Barry K."/>
            <person name="Blanchette R.A."/>
            <person name="Henrissat B."/>
            <person name="Martinez A.T."/>
            <person name="Otillar R."/>
            <person name="Spatafora J.W."/>
            <person name="Yadav J.S."/>
            <person name="Aerts A."/>
            <person name="Benoit I."/>
            <person name="Boyd A."/>
            <person name="Carlson A."/>
            <person name="Copeland A."/>
            <person name="Coutinho P.M."/>
            <person name="de Vries R.P."/>
            <person name="Ferreira P."/>
            <person name="Findley K."/>
            <person name="Foster B."/>
            <person name="Gaskell J."/>
            <person name="Glotzer D."/>
            <person name="Gorecki P."/>
            <person name="Heitman J."/>
            <person name="Hesse C."/>
            <person name="Hori C."/>
            <person name="Igarashi K."/>
            <person name="Jurgens J.A."/>
            <person name="Kallen N."/>
            <person name="Kersten P."/>
            <person name="Kohler A."/>
            <person name="Kuees U."/>
            <person name="Kumar T.K.A."/>
            <person name="Kuo A."/>
            <person name="LaButti K."/>
            <person name="Larrondo L.F."/>
            <person name="Lindquist E."/>
            <person name="Ling A."/>
            <person name="Lombard V."/>
            <person name="Lucas S."/>
            <person name="Lundell T."/>
            <person name="Martin R."/>
            <person name="McLaughlin D.J."/>
            <person name="Morgenstern I."/>
            <person name="Morin E."/>
            <person name="Murat C."/>
            <person name="Nagy L.G."/>
            <person name="Nolan M."/>
            <person name="Ohm R.A."/>
            <person name="Patyshakuliyeva A."/>
            <person name="Rokas A."/>
            <person name="Ruiz-Duenas F.J."/>
            <person name="Sabat G."/>
            <person name="Salamov A."/>
            <person name="Samejima M."/>
            <person name="Schmutz J."/>
            <person name="Slot J.C."/>
            <person name="St John F."/>
            <person name="Stenlid J."/>
            <person name="Sun H."/>
            <person name="Sun S."/>
            <person name="Syed K."/>
            <person name="Tsang A."/>
            <person name="Wiebenga A."/>
            <person name="Young D."/>
            <person name="Pisabarro A."/>
            <person name="Eastwood D.C."/>
            <person name="Martin F."/>
            <person name="Cullen D."/>
            <person name="Grigoriev I.V."/>
            <person name="Hibbett D.S."/>
        </authorList>
    </citation>
    <scope>NUCLEOTIDE SEQUENCE</scope>
    <source>
        <strain evidence="15">FP-58527</strain>
    </source>
</reference>
<evidence type="ECO:0000256" key="7">
    <source>
        <dbReference type="ARBA" id="ARBA00023136"/>
    </source>
</evidence>
<evidence type="ECO:0000256" key="3">
    <source>
        <dbReference type="ARBA" id="ARBA00022692"/>
    </source>
</evidence>
<dbReference type="InParanoid" id="S8E4J1"/>
<dbReference type="GO" id="GO:0005743">
    <property type="term" value="C:mitochondrial inner membrane"/>
    <property type="evidence" value="ECO:0007669"/>
    <property type="project" value="UniProtKB-SubCell"/>
</dbReference>
<name>S8E4J1_FOMSC</name>
<dbReference type="PANTHER" id="PTHR10067">
    <property type="entry name" value="PHOSPHATIDYLSERINE DECARBOXYLASE"/>
    <property type="match status" value="1"/>
</dbReference>
<keyword evidence="11 12" id="KW-0670">Pyruvate</keyword>
<organism evidence="14 15">
    <name type="scientific">Fomitopsis schrenkii</name>
    <name type="common">Brown rot fungus</name>
    <dbReference type="NCBI Taxonomy" id="2126942"/>
    <lineage>
        <taxon>Eukaryota</taxon>
        <taxon>Fungi</taxon>
        <taxon>Dikarya</taxon>
        <taxon>Basidiomycota</taxon>
        <taxon>Agaricomycotina</taxon>
        <taxon>Agaricomycetes</taxon>
        <taxon>Polyporales</taxon>
        <taxon>Fomitopsis</taxon>
    </lineage>
</organism>
<keyword evidence="15" id="KW-1185">Reference proteome</keyword>
<comment type="catalytic activity">
    <reaction evidence="12">
        <text>a 1,2-diacyl-sn-glycero-3-phospho-L-serine + H(+) = a 1,2-diacyl-sn-glycero-3-phosphoethanolamine + CO2</text>
        <dbReference type="Rhea" id="RHEA:20828"/>
        <dbReference type="ChEBI" id="CHEBI:15378"/>
        <dbReference type="ChEBI" id="CHEBI:16526"/>
        <dbReference type="ChEBI" id="CHEBI:57262"/>
        <dbReference type="ChEBI" id="CHEBI:64612"/>
        <dbReference type="EC" id="4.1.1.65"/>
    </reaction>
</comment>
<feature type="active site" description="Schiff-base intermediate with substrate; via pyruvic acid; for decarboxylase activity" evidence="12">
    <location>
        <position position="429"/>
    </location>
</feature>
<dbReference type="Proteomes" id="UP000015241">
    <property type="component" value="Unassembled WGS sequence"/>
</dbReference>
<dbReference type="GO" id="GO:0006646">
    <property type="term" value="P:phosphatidylethanolamine biosynthetic process"/>
    <property type="evidence" value="ECO:0007669"/>
    <property type="project" value="UniProtKB-UniRule"/>
</dbReference>
<evidence type="ECO:0000256" key="4">
    <source>
        <dbReference type="ARBA" id="ARBA00022793"/>
    </source>
</evidence>
<dbReference type="GO" id="GO:0016540">
    <property type="term" value="P:protein autoprocessing"/>
    <property type="evidence" value="ECO:0007669"/>
    <property type="project" value="UniProtKB-UniRule"/>
</dbReference>
<keyword evidence="3 12" id="KW-0812">Transmembrane</keyword>
<dbReference type="NCBIfam" id="TIGR00163">
    <property type="entry name" value="PS_decarb"/>
    <property type="match status" value="1"/>
</dbReference>
<dbReference type="PANTHER" id="PTHR10067:SF6">
    <property type="entry name" value="PHOSPHATIDYLSERINE DECARBOXYLASE PROENZYME, MITOCHONDRIAL"/>
    <property type="match status" value="1"/>
</dbReference>
<keyword evidence="7 12" id="KW-0472">Membrane</keyword>
<comment type="subcellular location">
    <molecule>Phosphatidylserine decarboxylase 1 beta chain</molecule>
    <subcellularLocation>
        <location evidence="12">Mitochondrion inner membrane</location>
        <topology evidence="12">Single-pass membrane protein</topology>
        <orientation evidence="12">Intermembrane side</orientation>
    </subcellularLocation>
</comment>
<dbReference type="InterPro" id="IPR003817">
    <property type="entry name" value="PS_Dcarbxylase"/>
</dbReference>
<feature type="chain" id="PRO_5023428337" description="Phosphatidylserine decarboxylase 1 beta chain" evidence="12">
    <location>
        <begin position="1"/>
        <end position="428"/>
    </location>
</feature>
<evidence type="ECO:0000256" key="6">
    <source>
        <dbReference type="ARBA" id="ARBA00023098"/>
    </source>
</evidence>
<proteinExistence type="inferred from homology"/>
<keyword evidence="9 12" id="KW-0456">Lyase</keyword>
<evidence type="ECO:0000256" key="13">
    <source>
        <dbReference type="SAM" id="MobiDB-lite"/>
    </source>
</evidence>
<evidence type="ECO:0000256" key="9">
    <source>
        <dbReference type="ARBA" id="ARBA00023239"/>
    </source>
</evidence>
<comment type="pathway">
    <text evidence="1">Lipid metabolism.</text>
</comment>
<dbReference type="UniPathway" id="UPA00558">
    <property type="reaction ID" value="UER00616"/>
</dbReference>
<dbReference type="InterPro" id="IPR033177">
    <property type="entry name" value="PSD-B"/>
</dbReference>
<feature type="active site" description="Charge relay system; for autoendoproteolytic cleavage activity" evidence="12">
    <location>
        <position position="156"/>
    </location>
</feature>
<comment type="subcellular location">
    <molecule>Phosphatidylserine decarboxylase 1 alpha chain</molecule>
    <subcellularLocation>
        <location evidence="12">Mitochondrion inner membrane</location>
        <topology evidence="12">Peripheral membrane protein</topology>
        <orientation evidence="12">Intermembrane side</orientation>
    </subcellularLocation>
    <text evidence="12">Anchored to the mitochondrial inner membrane through its interaction with the integral membrane beta chain.</text>
</comment>
<evidence type="ECO:0000256" key="12">
    <source>
        <dbReference type="HAMAP-Rule" id="MF_03208"/>
    </source>
</evidence>
<dbReference type="HOGENOM" id="CLU_029061_1_1_1"/>
<keyword evidence="12" id="KW-0999">Mitochondrion inner membrane</keyword>
<evidence type="ECO:0000256" key="10">
    <source>
        <dbReference type="ARBA" id="ARBA00023264"/>
    </source>
</evidence>
<comment type="subunit">
    <text evidence="12">Heterodimer of a large membrane-associated beta subunit and a small pyruvoyl-containing alpha subunit.</text>
</comment>
<evidence type="ECO:0000256" key="2">
    <source>
        <dbReference type="ARBA" id="ARBA00022516"/>
    </source>
</evidence>
<dbReference type="STRING" id="743788.S8E4J1"/>
<evidence type="ECO:0000256" key="11">
    <source>
        <dbReference type="ARBA" id="ARBA00023317"/>
    </source>
</evidence>
<dbReference type="eggNOG" id="KOG2420">
    <property type="taxonomic scope" value="Eukaryota"/>
</dbReference>
<comment type="pathway">
    <text evidence="12">Phospholipid metabolism; phosphatidylethanolamine biosynthesis; phosphatidylethanolamine from CDP-diacylglycerol: step 2/2.</text>
</comment>
<keyword evidence="12" id="KW-0865">Zymogen</keyword>
<comment type="function">
    <text evidence="12">Catalyzes the formation of phosphatidylethanolamine (PtdEtn) from phosphatidylserine (PtdSer). Plays a central role in phospholipid metabolism and in the interorganelle trafficking of phosphatidylserine.</text>
</comment>
<evidence type="ECO:0000256" key="8">
    <source>
        <dbReference type="ARBA" id="ARBA00023209"/>
    </source>
</evidence>
<feature type="modified residue" description="Pyruvic acid (Ser); by autocatalysis" evidence="12">
    <location>
        <position position="429"/>
    </location>
</feature>
<protein>
    <recommendedName>
        <fullName evidence="12">Phosphatidylserine decarboxylase proenzyme 1, mitochondrial</fullName>
        <ecNumber evidence="12">4.1.1.65</ecNumber>
    </recommendedName>
    <component>
        <recommendedName>
            <fullName evidence="12">Phosphatidylserine decarboxylase 1 beta chain</fullName>
        </recommendedName>
    </component>
    <component>
        <recommendedName>
            <fullName evidence="12">Phosphatidylserine decarboxylase 1 alpha chain</fullName>
        </recommendedName>
    </component>
</protein>